<dbReference type="Pfam" id="PF00356">
    <property type="entry name" value="LacI"/>
    <property type="match status" value="1"/>
</dbReference>
<dbReference type="InterPro" id="IPR028082">
    <property type="entry name" value="Peripla_BP_I"/>
</dbReference>
<dbReference type="InterPro" id="IPR046335">
    <property type="entry name" value="LacI/GalR-like_sensor"/>
</dbReference>
<dbReference type="PANTHER" id="PTHR30146">
    <property type="entry name" value="LACI-RELATED TRANSCRIPTIONAL REPRESSOR"/>
    <property type="match status" value="1"/>
</dbReference>
<evidence type="ECO:0000259" key="4">
    <source>
        <dbReference type="PROSITE" id="PS50932"/>
    </source>
</evidence>
<evidence type="ECO:0000256" key="3">
    <source>
        <dbReference type="ARBA" id="ARBA00023163"/>
    </source>
</evidence>
<organism evidence="5 6">
    <name type="scientific">Elstera cyanobacteriorum</name>
    <dbReference type="NCBI Taxonomy" id="2022747"/>
    <lineage>
        <taxon>Bacteria</taxon>
        <taxon>Pseudomonadati</taxon>
        <taxon>Pseudomonadota</taxon>
        <taxon>Alphaproteobacteria</taxon>
        <taxon>Rhodospirillales</taxon>
        <taxon>Rhodospirillaceae</taxon>
        <taxon>Elstera</taxon>
    </lineage>
</organism>
<dbReference type="AlphaFoldDB" id="A0A255XZW4"/>
<dbReference type="RefSeq" id="WP_094406544.1">
    <property type="nucleotide sequence ID" value="NZ_BMJZ01000015.1"/>
</dbReference>
<proteinExistence type="predicted"/>
<dbReference type="CDD" id="cd01392">
    <property type="entry name" value="HTH_LacI"/>
    <property type="match status" value="1"/>
</dbReference>
<dbReference type="GO" id="GO:0000976">
    <property type="term" value="F:transcription cis-regulatory region binding"/>
    <property type="evidence" value="ECO:0007669"/>
    <property type="project" value="TreeGrafter"/>
</dbReference>
<dbReference type="SMART" id="SM00354">
    <property type="entry name" value="HTH_LACI"/>
    <property type="match status" value="1"/>
</dbReference>
<dbReference type="SUPFAM" id="SSF47413">
    <property type="entry name" value="lambda repressor-like DNA-binding domains"/>
    <property type="match status" value="1"/>
</dbReference>
<dbReference type="Gene3D" id="3.40.50.2300">
    <property type="match status" value="2"/>
</dbReference>
<dbReference type="Proteomes" id="UP000216361">
    <property type="component" value="Unassembled WGS sequence"/>
</dbReference>
<dbReference type="GO" id="GO:0003700">
    <property type="term" value="F:DNA-binding transcription factor activity"/>
    <property type="evidence" value="ECO:0007669"/>
    <property type="project" value="TreeGrafter"/>
</dbReference>
<keyword evidence="3" id="KW-0804">Transcription</keyword>
<dbReference type="Pfam" id="PF13377">
    <property type="entry name" value="Peripla_BP_3"/>
    <property type="match status" value="1"/>
</dbReference>
<dbReference type="EMBL" id="NOXS01000010">
    <property type="protein sequence ID" value="OYQ22463.1"/>
    <property type="molecule type" value="Genomic_DNA"/>
</dbReference>
<feature type="domain" description="HTH lacI-type" evidence="4">
    <location>
        <begin position="8"/>
        <end position="55"/>
    </location>
</feature>
<dbReference type="PANTHER" id="PTHR30146:SF153">
    <property type="entry name" value="LACTOSE OPERON REPRESSOR"/>
    <property type="match status" value="1"/>
</dbReference>
<protein>
    <recommendedName>
        <fullName evidence="4">HTH lacI-type domain-containing protein</fullName>
    </recommendedName>
</protein>
<evidence type="ECO:0000313" key="6">
    <source>
        <dbReference type="Proteomes" id="UP000216361"/>
    </source>
</evidence>
<dbReference type="InterPro" id="IPR000843">
    <property type="entry name" value="HTH_LacI"/>
</dbReference>
<dbReference type="PROSITE" id="PS50932">
    <property type="entry name" value="HTH_LACI_2"/>
    <property type="match status" value="1"/>
</dbReference>
<evidence type="ECO:0000256" key="2">
    <source>
        <dbReference type="ARBA" id="ARBA00023125"/>
    </source>
</evidence>
<evidence type="ECO:0000256" key="1">
    <source>
        <dbReference type="ARBA" id="ARBA00023015"/>
    </source>
</evidence>
<dbReference type="CDD" id="cd06278">
    <property type="entry name" value="PBP1_LacI-like"/>
    <property type="match status" value="1"/>
</dbReference>
<dbReference type="Gene3D" id="1.10.260.40">
    <property type="entry name" value="lambda repressor-like DNA-binding domains"/>
    <property type="match status" value="1"/>
</dbReference>
<comment type="caution">
    <text evidence="5">The sequence shown here is derived from an EMBL/GenBank/DDBJ whole genome shotgun (WGS) entry which is preliminary data.</text>
</comment>
<dbReference type="OrthoDB" id="128688at2"/>
<accession>A0A255XZW4</accession>
<dbReference type="InterPro" id="IPR010982">
    <property type="entry name" value="Lambda_DNA-bd_dom_sf"/>
</dbReference>
<name>A0A255XZW4_9PROT</name>
<sequence>MGKTTKLVTLESLAAQAGVSTATASRALAGNPRLSVQTRERITALAAEMGYEPRTKPAAGPRRRQGVIGLVVAGLKNSFSTYLLEYMHDECAAAGYNVVLIVDSLEDPNDRLTALVQEKLDGVILTTASIGSPIVDRLQADGMPFVLAVRNSHHPGVDVIEIDNAIAGEEAARHLYALGHRRIGFLMGPQNTSTSRDRFSGSRRFLASIDAPVAPELTLWGSYSHESGYSGLLTLMQRPEPPTGIICGNDVIAIGALEAAHKHRINVPGDLSLVGFDDIPLAGWHAVQLTTIRQPIQEMARVSVRCLIDRIEKRNQHPARREILPAHLVMRATTAPPRPRRMS</sequence>
<keyword evidence="1" id="KW-0805">Transcription regulation</keyword>
<keyword evidence="6" id="KW-1185">Reference proteome</keyword>
<reference evidence="5 6" key="1">
    <citation type="submission" date="2017-07" db="EMBL/GenBank/DDBJ databases">
        <title>Elstera cyanobacteriorum sp. nov., a novel bacterium isolated from cyanobacterial aggregates in a eutrophic lake.</title>
        <authorList>
            <person name="Cai H."/>
        </authorList>
    </citation>
    <scope>NUCLEOTIDE SEQUENCE [LARGE SCALE GENOMIC DNA]</scope>
    <source>
        <strain evidence="5 6">TH019</strain>
    </source>
</reference>
<keyword evidence="2" id="KW-0238">DNA-binding</keyword>
<evidence type="ECO:0000313" key="5">
    <source>
        <dbReference type="EMBL" id="OYQ22463.1"/>
    </source>
</evidence>
<gene>
    <name evidence="5" type="ORF">CHR90_00260</name>
</gene>
<dbReference type="SUPFAM" id="SSF53822">
    <property type="entry name" value="Periplasmic binding protein-like I"/>
    <property type="match status" value="1"/>
</dbReference>